<dbReference type="Pfam" id="PF00078">
    <property type="entry name" value="RVT_1"/>
    <property type="match status" value="1"/>
</dbReference>
<dbReference type="GO" id="GO:0003824">
    <property type="term" value="F:catalytic activity"/>
    <property type="evidence" value="ECO:0007669"/>
    <property type="project" value="InterPro"/>
</dbReference>
<keyword evidence="1" id="KW-0175">Coiled coil</keyword>
<evidence type="ECO:0000256" key="1">
    <source>
        <dbReference type="SAM" id="Coils"/>
    </source>
</evidence>
<dbReference type="PANTHER" id="PTHR47027:SF8">
    <property type="entry name" value="RIBONUCLEASE H"/>
    <property type="match status" value="1"/>
</dbReference>
<organism evidence="3">
    <name type="scientific">Cacopsylla melanoneura</name>
    <dbReference type="NCBI Taxonomy" id="428564"/>
    <lineage>
        <taxon>Eukaryota</taxon>
        <taxon>Metazoa</taxon>
        <taxon>Ecdysozoa</taxon>
        <taxon>Arthropoda</taxon>
        <taxon>Hexapoda</taxon>
        <taxon>Insecta</taxon>
        <taxon>Pterygota</taxon>
        <taxon>Neoptera</taxon>
        <taxon>Paraneoptera</taxon>
        <taxon>Hemiptera</taxon>
        <taxon>Sternorrhyncha</taxon>
        <taxon>Psylloidea</taxon>
        <taxon>Psyllidae</taxon>
        <taxon>Psyllinae</taxon>
        <taxon>Cacopsylla</taxon>
    </lineage>
</organism>
<dbReference type="PROSITE" id="PS50878">
    <property type="entry name" value="RT_POL"/>
    <property type="match status" value="1"/>
</dbReference>
<dbReference type="CDD" id="cd01650">
    <property type="entry name" value="RT_nLTR_like"/>
    <property type="match status" value="1"/>
</dbReference>
<protein>
    <submittedName>
        <fullName evidence="3">Craniofacial development protein 2</fullName>
    </submittedName>
</protein>
<dbReference type="Gene3D" id="3.30.70.270">
    <property type="match status" value="1"/>
</dbReference>
<name>A0A8D8PQD3_9HEMI</name>
<dbReference type="InterPro" id="IPR005135">
    <property type="entry name" value="Endo/exonuclease/phosphatase"/>
</dbReference>
<dbReference type="CDD" id="cd09076">
    <property type="entry name" value="L1-EN"/>
    <property type="match status" value="1"/>
</dbReference>
<feature type="coiled-coil region" evidence="1">
    <location>
        <begin position="325"/>
        <end position="352"/>
    </location>
</feature>
<dbReference type="PANTHER" id="PTHR47027">
    <property type="entry name" value="REVERSE TRANSCRIPTASE DOMAIN-CONTAINING PROTEIN"/>
    <property type="match status" value="1"/>
</dbReference>
<dbReference type="GO" id="GO:0071897">
    <property type="term" value="P:DNA biosynthetic process"/>
    <property type="evidence" value="ECO:0007669"/>
    <property type="project" value="UniProtKB-ARBA"/>
</dbReference>
<evidence type="ECO:0000259" key="2">
    <source>
        <dbReference type="PROSITE" id="PS50878"/>
    </source>
</evidence>
<proteinExistence type="predicted"/>
<evidence type="ECO:0000313" key="3">
    <source>
        <dbReference type="EMBL" id="CAG6610209.1"/>
    </source>
</evidence>
<dbReference type="InterPro" id="IPR043128">
    <property type="entry name" value="Rev_trsase/Diguanyl_cyclase"/>
</dbReference>
<accession>A0A8D8PQD3</accession>
<sequence length="940" mass="109884">MMMAIVRAKYSGSSPSVGSPGGTVLTHGNESWYKKKSLEAIRFETWNVKTMARAGKLQNTIQEMKRLKVQVMGISEMRWPGSGAVVEDEYKVYYSGTGDNTHKNGVGIIMNKYIASCVTNFIPISDRIMLIQLTARPTNLNFIQVYFPTTDHTDAEVEEVYAEIENIIRTIPKHEAIVIMGDFNAKIGKGKSDRHIGEYGLGERNDRGDMLNNFAGEHNMIVTNTFFKQHPRRLYTWKSPDKKTRNQIDYVLINERFRNSINTIKTYPGADVYSDHNPLIGNMRIRLKKVNRKTDQKYDYRRLKATTVRNKVKEELKAIGQEQEEFTVAEKLENLREKIEKIKEEHLKPEREMKKTWMTEDIMRMMEERRKHKNKTAQYKVIQKEIRRKIRAAKEQENLEKCIEIEKCQEKGDVFNMHKKVKEMAGTCKKKVVSILTDEHGKIIIDEAEIKKTWEDYIKELFNDVRSDPSIIDGNDGPEILEEEVKRALTNSKERKALGPDGIPTEILKLFEGDNLKWLTTVFNQIYDSGSIPREWLKSEFVTLPKKQSARKCNDFRTISLMNHLLKIFLKIIHGRIYNRCEEQVSDSQFGFRRAVGTREALFSIQVLFQRCRDVSCPIYACFIDYKKAFDRVQHVKMIEVLQKTGIDAKDLRIIRYLYWNQVASVKLEDHNTGDIQIMRGVRQGCVLSPVIFNVYSEFIFREALQNTEAGILLNGKKINNIRYADDTVIFSDNLSSLQTLMDNVTKHSRDYGLDINISKTKFMVISKKQNTTGNVTIDGTLLERVKDYTYLGTNLNEDWDHSKEIRIRIEKARAMFNRMQKVFKSHDLTLETKTRLLRCYVFSVLFYGVESWTLTEASSNKLEAFEMWLYRRMLRVPWTEKVTNIEIMRRMRKEKEILNTIKTRKLQYLGHVMRNENRYSLLQNILQGKLFGKREPGRR</sequence>
<dbReference type="AlphaFoldDB" id="A0A8D8PQD3"/>
<dbReference type="InterPro" id="IPR000477">
    <property type="entry name" value="RT_dom"/>
</dbReference>
<dbReference type="SUPFAM" id="SSF56672">
    <property type="entry name" value="DNA/RNA polymerases"/>
    <property type="match status" value="1"/>
</dbReference>
<feature type="domain" description="Reverse transcriptase" evidence="2">
    <location>
        <begin position="525"/>
        <end position="796"/>
    </location>
</feature>
<dbReference type="SUPFAM" id="SSF56219">
    <property type="entry name" value="DNase I-like"/>
    <property type="match status" value="1"/>
</dbReference>
<dbReference type="EMBL" id="HBUF01017454">
    <property type="protein sequence ID" value="CAG6610209.1"/>
    <property type="molecule type" value="Transcribed_RNA"/>
</dbReference>
<dbReference type="Gene3D" id="3.60.10.10">
    <property type="entry name" value="Endonuclease/exonuclease/phosphatase"/>
    <property type="match status" value="1"/>
</dbReference>
<dbReference type="InterPro" id="IPR036691">
    <property type="entry name" value="Endo/exonu/phosph_ase_sf"/>
</dbReference>
<dbReference type="InterPro" id="IPR043502">
    <property type="entry name" value="DNA/RNA_pol_sf"/>
</dbReference>
<dbReference type="Pfam" id="PF03372">
    <property type="entry name" value="Exo_endo_phos"/>
    <property type="match status" value="1"/>
</dbReference>
<reference evidence="3" key="1">
    <citation type="submission" date="2021-05" db="EMBL/GenBank/DDBJ databases">
        <authorList>
            <person name="Alioto T."/>
            <person name="Alioto T."/>
            <person name="Gomez Garrido J."/>
        </authorList>
    </citation>
    <scope>NUCLEOTIDE SEQUENCE</scope>
</reference>